<reference evidence="1 3" key="1">
    <citation type="submission" date="2008-03" db="EMBL/GenBank/DDBJ databases">
        <title>Annotation of Ixodes scapularis.</title>
        <authorList>
            <consortium name="Ixodes scapularis Genome Project Consortium"/>
            <person name="Caler E."/>
            <person name="Hannick L.I."/>
            <person name="Bidwell S."/>
            <person name="Joardar V."/>
            <person name="Thiagarajan M."/>
            <person name="Amedeo P."/>
            <person name="Galinsky K.J."/>
            <person name="Schobel S."/>
            <person name="Inman J."/>
            <person name="Hostetler J."/>
            <person name="Miller J."/>
            <person name="Hammond M."/>
            <person name="Megy K."/>
            <person name="Lawson D."/>
            <person name="Kodira C."/>
            <person name="Sutton G."/>
            <person name="Meyer J."/>
            <person name="Hill C.A."/>
            <person name="Birren B."/>
            <person name="Nene V."/>
            <person name="Collins F."/>
            <person name="Alarcon-Chaidez F."/>
            <person name="Wikel S."/>
            <person name="Strausberg R."/>
        </authorList>
    </citation>
    <scope>NUCLEOTIDE SEQUENCE [LARGE SCALE GENOMIC DNA]</scope>
    <source>
        <strain evidence="3">Wikel</strain>
        <strain evidence="1">Wikel colony</strain>
    </source>
</reference>
<name>B7PGT1_IXOSC</name>
<gene>
    <name evidence="1" type="ORF">IscW_ISCW018302</name>
</gene>
<dbReference type="EnsemblMetazoa" id="ISCW018302-RA">
    <property type="protein sequence ID" value="ISCW018302-PA"/>
    <property type="gene ID" value="ISCW018302"/>
</dbReference>
<dbReference type="InParanoid" id="B7PGT1"/>
<sequence>MALSTPLRKGPVILCRKTCVNLLPSRCKVFVGCSWRRALSCLCEIPGLFRTDVARNIAVCRLPDYDAPEGLDGPLRSSNAVFHGSSVAGGSAECTERVSMRSHLDGEPDLSGSFARHAV</sequence>
<dbReference type="PaxDb" id="6945-B7PGT1"/>
<organism>
    <name type="scientific">Ixodes scapularis</name>
    <name type="common">Black-legged tick</name>
    <name type="synonym">Deer tick</name>
    <dbReference type="NCBI Taxonomy" id="6945"/>
    <lineage>
        <taxon>Eukaryota</taxon>
        <taxon>Metazoa</taxon>
        <taxon>Ecdysozoa</taxon>
        <taxon>Arthropoda</taxon>
        <taxon>Chelicerata</taxon>
        <taxon>Arachnida</taxon>
        <taxon>Acari</taxon>
        <taxon>Parasitiformes</taxon>
        <taxon>Ixodida</taxon>
        <taxon>Ixodoidea</taxon>
        <taxon>Ixodidae</taxon>
        <taxon>Ixodinae</taxon>
        <taxon>Ixodes</taxon>
    </lineage>
</organism>
<evidence type="ECO:0000313" key="3">
    <source>
        <dbReference type="Proteomes" id="UP000001555"/>
    </source>
</evidence>
<dbReference type="Proteomes" id="UP000001555">
    <property type="component" value="Unassembled WGS sequence"/>
</dbReference>
<dbReference type="VEuPathDB" id="VectorBase:ISCI018302"/>
<protein>
    <submittedName>
        <fullName evidence="1 2">Uncharacterized protein</fullName>
    </submittedName>
</protein>
<evidence type="ECO:0000313" key="2">
    <source>
        <dbReference type="EnsemblMetazoa" id="ISCW018302-PA"/>
    </source>
</evidence>
<proteinExistence type="predicted"/>
<accession>B7PGT1</accession>
<dbReference type="EMBL" id="DS709658">
    <property type="protein sequence ID" value="EEC05803.1"/>
    <property type="molecule type" value="Genomic_DNA"/>
</dbReference>
<dbReference type="EMBL" id="ABJB010935824">
    <property type="status" value="NOT_ANNOTATED_CDS"/>
    <property type="molecule type" value="Genomic_DNA"/>
</dbReference>
<dbReference type="HOGENOM" id="CLU_2064031_0_0_1"/>
<reference evidence="2" key="2">
    <citation type="submission" date="2020-05" db="UniProtKB">
        <authorList>
            <consortium name="EnsemblMetazoa"/>
        </authorList>
    </citation>
    <scope>IDENTIFICATION</scope>
    <source>
        <strain evidence="2">wikel</strain>
    </source>
</reference>
<dbReference type="VEuPathDB" id="VectorBase:ISCW018302"/>
<dbReference type="AlphaFoldDB" id="B7PGT1"/>
<keyword evidence="3" id="KW-1185">Reference proteome</keyword>
<evidence type="ECO:0000313" key="1">
    <source>
        <dbReference type="EMBL" id="EEC05803.1"/>
    </source>
</evidence>